<dbReference type="Proteomes" id="UP000275777">
    <property type="component" value="Chromosome"/>
</dbReference>
<dbReference type="EMBL" id="LR134182">
    <property type="protein sequence ID" value="VEB42756.1"/>
    <property type="molecule type" value="Genomic_DNA"/>
</dbReference>
<sequence>MMRLSVRYSSIPLAVRKEIESWIPIKPHRDPNHPSRVAFLEAMGRIAHAWGGGCLSSCYKNYLTHLEFCCRLGHTFRATPAVILSGQFCPLCHSHSASVWNEIQEFLVERGWECLSEGYTHSNTSLHWRCEKGHEWKVRWETVRSGSGCPHCYREKRCHSLEDMQQLAASREGLNNLPSKQKCNFSQMLWLQ</sequence>
<dbReference type="AlphaFoldDB" id="A0A447TCZ4"/>
<evidence type="ECO:0008006" key="3">
    <source>
        <dbReference type="Google" id="ProtNLM"/>
    </source>
</evidence>
<reference evidence="1 2" key="1">
    <citation type="submission" date="2018-12" db="EMBL/GenBank/DDBJ databases">
        <authorList>
            <consortium name="Pathogen Informatics"/>
        </authorList>
    </citation>
    <scope>NUCLEOTIDE SEQUENCE [LARGE SCALE GENOMIC DNA]</scope>
    <source>
        <strain evidence="1 2">NCTC9695</strain>
    </source>
</reference>
<proteinExistence type="predicted"/>
<evidence type="ECO:0000313" key="2">
    <source>
        <dbReference type="Proteomes" id="UP000275777"/>
    </source>
</evidence>
<gene>
    <name evidence="1" type="ORF">NCTC9695_03207</name>
</gene>
<name>A0A447TCZ4_CHRVL</name>
<evidence type="ECO:0000313" key="1">
    <source>
        <dbReference type="EMBL" id="VEB42756.1"/>
    </source>
</evidence>
<organism evidence="1 2">
    <name type="scientific">Chromobacterium violaceum</name>
    <dbReference type="NCBI Taxonomy" id="536"/>
    <lineage>
        <taxon>Bacteria</taxon>
        <taxon>Pseudomonadati</taxon>
        <taxon>Pseudomonadota</taxon>
        <taxon>Betaproteobacteria</taxon>
        <taxon>Neisseriales</taxon>
        <taxon>Chromobacteriaceae</taxon>
        <taxon>Chromobacterium</taxon>
    </lineage>
</organism>
<protein>
    <recommendedName>
        <fullName evidence="3">Zinc-ribbon domain-containing protein</fullName>
    </recommendedName>
</protein>
<accession>A0A447TCZ4</accession>